<dbReference type="GO" id="GO:0004866">
    <property type="term" value="F:endopeptidase inhibitor activity"/>
    <property type="evidence" value="ECO:0007669"/>
    <property type="project" value="InterPro"/>
</dbReference>
<feature type="signal peptide" evidence="3">
    <location>
        <begin position="1"/>
        <end position="24"/>
    </location>
</feature>
<dbReference type="Pfam" id="PF17962">
    <property type="entry name" value="bMG6"/>
    <property type="match status" value="1"/>
</dbReference>
<dbReference type="Pfam" id="PF17973">
    <property type="entry name" value="bMG10"/>
    <property type="match status" value="1"/>
</dbReference>
<gene>
    <name evidence="6" type="ORF">ENN51_03590</name>
</gene>
<feature type="domain" description="Alpha-2-macroglobulin" evidence="5">
    <location>
        <begin position="1187"/>
        <end position="1276"/>
    </location>
</feature>
<evidence type="ECO:0000259" key="5">
    <source>
        <dbReference type="SMART" id="SM01360"/>
    </source>
</evidence>
<dbReference type="Gene3D" id="1.50.10.20">
    <property type="match status" value="1"/>
</dbReference>
<dbReference type="Pfam" id="PF00207">
    <property type="entry name" value="A2M"/>
    <property type="match status" value="1"/>
</dbReference>
<dbReference type="Gene3D" id="2.20.130.20">
    <property type="match status" value="1"/>
</dbReference>
<evidence type="ECO:0000256" key="3">
    <source>
        <dbReference type="SAM" id="SignalP"/>
    </source>
</evidence>
<dbReference type="InterPro" id="IPR032812">
    <property type="entry name" value="SbsA_Ig"/>
</dbReference>
<dbReference type="Pfam" id="PF17972">
    <property type="entry name" value="bMG5"/>
    <property type="match status" value="1"/>
</dbReference>
<dbReference type="SMART" id="SM01360">
    <property type="entry name" value="A2M"/>
    <property type="match status" value="1"/>
</dbReference>
<dbReference type="PROSITE" id="PS51257">
    <property type="entry name" value="PROKAR_LIPOPROTEIN"/>
    <property type="match status" value="1"/>
</dbReference>
<keyword evidence="2 3" id="KW-0732">Signal</keyword>
<dbReference type="InterPro" id="IPR001599">
    <property type="entry name" value="Macroglobln_a2"/>
</dbReference>
<name>A0A7V0XER7_UNCW3</name>
<evidence type="ECO:0008006" key="7">
    <source>
        <dbReference type="Google" id="ProtNLM"/>
    </source>
</evidence>
<dbReference type="Pfam" id="PF07703">
    <property type="entry name" value="A2M_BRD"/>
    <property type="match status" value="1"/>
</dbReference>
<dbReference type="InterPro" id="IPR041462">
    <property type="entry name" value="Bact_A2M_MG6"/>
</dbReference>
<dbReference type="CDD" id="cd02891">
    <property type="entry name" value="A2M_like"/>
    <property type="match status" value="1"/>
</dbReference>
<protein>
    <recommendedName>
        <fullName evidence="7">Alpha-2-macroglobulin</fullName>
    </recommendedName>
</protein>
<proteinExistence type="inferred from homology"/>
<comment type="similarity">
    <text evidence="1">Belongs to the protease inhibitor I39 (alpha-2-macroglobulin) family. Bacterial alpha-2-macroglobulin subfamily.</text>
</comment>
<accession>A0A7V0XER7</accession>
<dbReference type="InterPro" id="IPR008930">
    <property type="entry name" value="Terpenoid_cyclase/PrenylTrfase"/>
</dbReference>
<evidence type="ECO:0000259" key="4">
    <source>
        <dbReference type="SMART" id="SM01359"/>
    </source>
</evidence>
<dbReference type="Pfam" id="PF01835">
    <property type="entry name" value="MG2"/>
    <property type="match status" value="1"/>
</dbReference>
<evidence type="ECO:0000256" key="1">
    <source>
        <dbReference type="ARBA" id="ARBA00010556"/>
    </source>
</evidence>
<dbReference type="InterPro" id="IPR051802">
    <property type="entry name" value="YfhM-like"/>
</dbReference>
<dbReference type="InterPro" id="IPR011625">
    <property type="entry name" value="A2M_N_BRD"/>
</dbReference>
<evidence type="ECO:0000313" key="6">
    <source>
        <dbReference type="EMBL" id="HDQ99352.1"/>
    </source>
</evidence>
<feature type="chain" id="PRO_5031405629" description="Alpha-2-macroglobulin" evidence="3">
    <location>
        <begin position="25"/>
        <end position="1882"/>
    </location>
</feature>
<evidence type="ECO:0000256" key="2">
    <source>
        <dbReference type="ARBA" id="ARBA00022729"/>
    </source>
</evidence>
<sequence>MSHLRALLVLVLLLAGGCPTPEPAVSFREVAMPAFTEEELAAAEPLEVTVSIPTGEVEHLGEAAEVAVTFSDPMVELGAVPDAVGFPLLIEPDLPGTCHWLGNRTIVFRPEGELPAATEFAVRVPRGVRSVEGRMLKQDHFFSFSTARPELEYSSPWHGSEMVRLDAPIYLRFSIPVEPRTAARHIRLVEDGGITRRVSVSRPKAGAGPDEWWYSEEDLDRMLLVRPARGMRIETSYRLVLEAGLPAREGNRGTRQERVIEFRTFNRFRFEGVEGAEGHHPEDELDFRFSNPVPLSQLADNISFTPVVKVPARYLRQDWDTRYPSLDLGLQPEIRYRVKLSRWLRDAYGNRLGRDVTFELRTVSYRPSFGMPGGPGIVESDGELLYPVRLVNVDSLGIGMRRLRASEVVPFWRSAYDSYDGSRPWQREGFFSHRRVWRPGLERNRRALIPIRLEPGLGGVSSGFLFIELDGGADFDRWRRYSRAFLQVTPYGLTGKFAPENGVVLVTRLSDAGPVAGAELELRDDDNRLLWTGRSGPDGTAELPGWQTLGLRPRSRWSSPRMWLFARGADGDAFVHSEWGTGIQPWEFGVSFDWYPDPTRPEAFLFTEKGLYRAGDTVRVKGMVRSRRLGRWVVPAAGRGWVRVSDPRGEEVFRRELGLNEFGAFDLTVPLRSDAVSGWYSVSYELGDEEFHGSFRVEAYRPAEFEVKVESERDEYVAGDELRAAIEARYLFGAAMAGDEVDWSVSLSPDWYVPPGLDGFNWGPEMEEMPYEYRRLASGAGSLDDAGRFAVRTRLNPGAGPRSYRVNVEATVTARNRRQIAGRGSWLLHRAEFYAGVRVKDPFVTVGDSAGFEFVTARPDGTPEPGQNLSVTVYRRVWHSARKAQTGGRYGWLSEPRDEKVASFRIRTGATPERRSYRPNRPGLYWLKVEGRDRRRNPVRADATFWVAGPGEASWLMKDDDLLELVRDRPNYRPGDTARIFVKSPWQDVRALVTVEREQVIDRFQVDIKGNAEYVRMPVRAEHAPNVFVSVMLFKGRTADAGFGDEGQDLGKPAFRVGYVELPVEAESRRLQVKLNPGRDEYEPGDTVELDISVRRADGSPARAEVTVAVVDLGVLRLIGFETPDLFGVFYAPRRLSVATVESRLHVVGQRNYGQKGLVAGDGLVRDVGAAEAEQFGGRFREKFLETALWLPAVRTGADGRARARLVLPDNLTTWQAMAVAATVEEFGSGEARFRANKPLLLAPSLPRFMRPGDEFRAGVMVHNRTDRELEVELRARGSGAAALGGNAVRRVKVRPAEPVEVLFDWRCVGEGAAEVSFEAASGAYRDALRLPLAVRNPPIVEAVALYEHTTDTLTIQRLNLPADALAGVGGLEITASASGLAGLERGLEYLRTYPHDCLEQRLSRALPFIVGETLINDFGLSELRGDALRKFVREQLAPVGRYQDASGGFRFWPGEDTRGPVSPYLSAYSMYVLGRARAAGYAVDERVAALGRAWLLNWLNYSGTGGDWPYSVDERLTTRALALDALSLWDADVIGGLNLLAGQADQLSVFGKAHLLRALTRSGAGRAAGDLVAQALFNKLKLSPTTAHFEEGAEGGWLWHSNVRTTAAALEAFITARGEFEHADKVVRWLVSERRAGRWRTTQENVYVFDALAAYYRQYERVSPDFEFAVRLAGREALAGEFRGRTLRTSRAFLPMSELASGPAAAEIRRQGPGRLYYGLRLSYAPTGELKPRSEGFTIERTVRPVEGRGIGFARGREYLVTLTVRTDQQRLYVVLDDPLPAGFEIVNTSFATESRELAGRLGEARAAEPGSYWWGGFDHEEIYDDRYVLFATSLAAGTHVKTYMVRALTPGRFLAPPAKVEEMYAPEVFGYTGQQVIRVE</sequence>
<dbReference type="InterPro" id="IPR021868">
    <property type="entry name" value="Alpha_2_Macroglob_MG3"/>
</dbReference>
<dbReference type="InterPro" id="IPR041203">
    <property type="entry name" value="Bact_A2M_MG5"/>
</dbReference>
<dbReference type="SMART" id="SM01359">
    <property type="entry name" value="A2M_N_2"/>
    <property type="match status" value="1"/>
</dbReference>
<dbReference type="Pfam" id="PF11974">
    <property type="entry name" value="bMG3"/>
    <property type="match status" value="1"/>
</dbReference>
<dbReference type="SUPFAM" id="SSF48239">
    <property type="entry name" value="Terpenoid cyclases/Protein prenyltransferases"/>
    <property type="match status" value="1"/>
</dbReference>
<dbReference type="Gene3D" id="2.60.40.1930">
    <property type="match status" value="1"/>
</dbReference>
<comment type="caution">
    <text evidence="6">The sequence shown here is derived from an EMBL/GenBank/DDBJ whole genome shotgun (WGS) entry which is preliminary data.</text>
</comment>
<organism evidence="6">
    <name type="scientific">candidate division WOR-3 bacterium</name>
    <dbReference type="NCBI Taxonomy" id="2052148"/>
    <lineage>
        <taxon>Bacteria</taxon>
        <taxon>Bacteria division WOR-3</taxon>
    </lineage>
</organism>
<dbReference type="InterPro" id="IPR041246">
    <property type="entry name" value="Bact_MG10"/>
</dbReference>
<dbReference type="InterPro" id="IPR002890">
    <property type="entry name" value="MG2"/>
</dbReference>
<dbReference type="PANTHER" id="PTHR40094">
    <property type="entry name" value="ALPHA-2-MACROGLOBULIN HOMOLOG"/>
    <property type="match status" value="1"/>
</dbReference>
<dbReference type="Gene3D" id="2.60.40.3710">
    <property type="match status" value="1"/>
</dbReference>
<dbReference type="Proteomes" id="UP000885672">
    <property type="component" value="Unassembled WGS sequence"/>
</dbReference>
<dbReference type="PANTHER" id="PTHR40094:SF1">
    <property type="entry name" value="UBIQUITIN DOMAIN-CONTAINING PROTEIN"/>
    <property type="match status" value="1"/>
</dbReference>
<feature type="domain" description="Alpha-2-macroglobulin bait region" evidence="4">
    <location>
        <begin position="963"/>
        <end position="1118"/>
    </location>
</feature>
<reference evidence="6" key="1">
    <citation type="journal article" date="2020" name="mSystems">
        <title>Genome- and Community-Level Interaction Insights into Carbon Utilization and Element Cycling Functions of Hydrothermarchaeota in Hydrothermal Sediment.</title>
        <authorList>
            <person name="Zhou Z."/>
            <person name="Liu Y."/>
            <person name="Xu W."/>
            <person name="Pan J."/>
            <person name="Luo Z.H."/>
            <person name="Li M."/>
        </authorList>
    </citation>
    <scope>NUCLEOTIDE SEQUENCE [LARGE SCALE GENOMIC DNA]</scope>
    <source>
        <strain evidence="6">SpSt-1182</strain>
    </source>
</reference>
<dbReference type="Pfam" id="PF13205">
    <property type="entry name" value="Big_5"/>
    <property type="match status" value="1"/>
</dbReference>
<dbReference type="EMBL" id="DSBX01000138">
    <property type="protein sequence ID" value="HDQ99352.1"/>
    <property type="molecule type" value="Genomic_DNA"/>
</dbReference>